<evidence type="ECO:0000256" key="5">
    <source>
        <dbReference type="HAMAP-Rule" id="MF_01080"/>
    </source>
</evidence>
<dbReference type="RefSeq" id="WP_304542628.1">
    <property type="nucleotide sequence ID" value="NZ_JARPTC010000013.1"/>
</dbReference>
<comment type="similarity">
    <text evidence="2 5">Belongs to the pseudouridine synthase TruB family. Type 1 subfamily.</text>
</comment>
<dbReference type="FunFam" id="3.30.2350.10:FF:000011">
    <property type="entry name" value="tRNA pseudouridine synthase B"/>
    <property type="match status" value="1"/>
</dbReference>
<dbReference type="HAMAP" id="MF_01080">
    <property type="entry name" value="TruB_bact"/>
    <property type="match status" value="1"/>
</dbReference>
<comment type="function">
    <text evidence="5">Responsible for synthesis of pseudouridine from uracil-55 in the psi GC loop of transfer RNAs.</text>
</comment>
<dbReference type="GO" id="GO:0003723">
    <property type="term" value="F:RNA binding"/>
    <property type="evidence" value="ECO:0007669"/>
    <property type="project" value="InterPro"/>
</dbReference>
<comment type="catalytic activity">
    <reaction evidence="1 5">
        <text>uridine(55) in tRNA = pseudouridine(55) in tRNA</text>
        <dbReference type="Rhea" id="RHEA:42532"/>
        <dbReference type="Rhea" id="RHEA-COMP:10101"/>
        <dbReference type="Rhea" id="RHEA-COMP:10102"/>
        <dbReference type="ChEBI" id="CHEBI:65314"/>
        <dbReference type="ChEBI" id="CHEBI:65315"/>
        <dbReference type="EC" id="5.4.99.25"/>
    </reaction>
</comment>
<dbReference type="AlphaFoldDB" id="A0AAW7ZDH7"/>
<keyword evidence="3 5" id="KW-0819">tRNA processing</keyword>
<accession>A0AAW7ZDH7</accession>
<dbReference type="GO" id="GO:0031119">
    <property type="term" value="P:tRNA pseudouridine synthesis"/>
    <property type="evidence" value="ECO:0007669"/>
    <property type="project" value="UniProtKB-UniRule"/>
</dbReference>
<name>A0AAW7ZDH7_9FIRM</name>
<keyword evidence="9" id="KW-1185">Reference proteome</keyword>
<evidence type="ECO:0000256" key="1">
    <source>
        <dbReference type="ARBA" id="ARBA00000385"/>
    </source>
</evidence>
<evidence type="ECO:0000256" key="2">
    <source>
        <dbReference type="ARBA" id="ARBA00005642"/>
    </source>
</evidence>
<dbReference type="InterPro" id="IPR020103">
    <property type="entry name" value="PsdUridine_synth_cat_dom_sf"/>
</dbReference>
<feature type="active site" description="Nucleophile" evidence="5">
    <location>
        <position position="38"/>
    </location>
</feature>
<reference evidence="8" key="2">
    <citation type="submission" date="2023-03" db="EMBL/GenBank/DDBJ databases">
        <authorList>
            <person name="Zhang Z."/>
        </authorList>
    </citation>
    <scope>NUCLEOTIDE SEQUENCE</scope>
    <source>
        <strain evidence="8">DSA</strain>
    </source>
</reference>
<dbReference type="Proteomes" id="UP001172911">
    <property type="component" value="Unassembled WGS sequence"/>
</dbReference>
<dbReference type="NCBIfam" id="TIGR00431">
    <property type="entry name" value="TruB"/>
    <property type="match status" value="1"/>
</dbReference>
<dbReference type="Gene3D" id="3.30.2350.10">
    <property type="entry name" value="Pseudouridine synthase"/>
    <property type="match status" value="1"/>
</dbReference>
<sequence>MDGFINVLKPPGMTSHDVVYFIRRVTGIKKCGHTGTLDPGAAGVLPVGLGKATRLSRFVTEGDKSYRAELTLGLSTTSQDAYGELLESHNAANIKPEDFQHVTAQFLGQITQVPPMASAIKVGGKRLYQLEREGQTVEVPARNVTIYDLQVVNSWEWQRPNPRVLFDVTCSKGTYVRTLCSDIGKALGCGAYMSFLLRTRVGDFRIEEALTLEEIKSLCDENKIASALVPMSQSVGQMTLVEINSSALKSVSSGATLYPRGIQKTSKDIAEGELVRVEYCGKLLGIYLGAKDYHEDKERIVLKPEVVFQTK</sequence>
<dbReference type="PROSITE" id="PS50890">
    <property type="entry name" value="PUA"/>
    <property type="match status" value="1"/>
</dbReference>
<dbReference type="InterPro" id="IPR014780">
    <property type="entry name" value="tRNA_psdUridine_synth_TruB"/>
</dbReference>
<dbReference type="Pfam" id="PF16198">
    <property type="entry name" value="TruB_C_2"/>
    <property type="match status" value="1"/>
</dbReference>
<comment type="caution">
    <text evidence="8">The sequence shown here is derived from an EMBL/GenBank/DDBJ whole genome shotgun (WGS) entry which is preliminary data.</text>
</comment>
<dbReference type="CDD" id="cd02573">
    <property type="entry name" value="PseudoU_synth_EcTruB"/>
    <property type="match status" value="1"/>
</dbReference>
<dbReference type="InterPro" id="IPR032819">
    <property type="entry name" value="TruB_C"/>
</dbReference>
<protein>
    <recommendedName>
        <fullName evidence="5">tRNA pseudouridine synthase B</fullName>
        <ecNumber evidence="5">5.4.99.25</ecNumber>
    </recommendedName>
    <alternativeName>
        <fullName evidence="5">tRNA pseudouridine(55) synthase</fullName>
        <shortName evidence="5">Psi55 synthase</shortName>
    </alternativeName>
    <alternativeName>
        <fullName evidence="5">tRNA pseudouridylate synthase</fullName>
    </alternativeName>
    <alternativeName>
        <fullName evidence="5">tRNA-uridine isomerase</fullName>
    </alternativeName>
</protein>
<evidence type="ECO:0000259" key="7">
    <source>
        <dbReference type="Pfam" id="PF16198"/>
    </source>
</evidence>
<dbReference type="InterPro" id="IPR015947">
    <property type="entry name" value="PUA-like_sf"/>
</dbReference>
<dbReference type="SUPFAM" id="SSF88697">
    <property type="entry name" value="PUA domain-like"/>
    <property type="match status" value="1"/>
</dbReference>
<evidence type="ECO:0000256" key="4">
    <source>
        <dbReference type="ARBA" id="ARBA00023235"/>
    </source>
</evidence>
<dbReference type="SUPFAM" id="SSF55120">
    <property type="entry name" value="Pseudouridine synthase"/>
    <property type="match status" value="1"/>
</dbReference>
<evidence type="ECO:0000313" key="9">
    <source>
        <dbReference type="Proteomes" id="UP001172911"/>
    </source>
</evidence>
<dbReference type="GO" id="GO:1990481">
    <property type="term" value="P:mRNA pseudouridine synthesis"/>
    <property type="evidence" value="ECO:0007669"/>
    <property type="project" value="TreeGrafter"/>
</dbReference>
<dbReference type="InterPro" id="IPR002501">
    <property type="entry name" value="PsdUridine_synth_N"/>
</dbReference>
<keyword evidence="4 5" id="KW-0413">Isomerase</keyword>
<feature type="domain" description="tRNA pseudouridylate synthase B C-terminal" evidence="7">
    <location>
        <begin position="177"/>
        <end position="234"/>
    </location>
</feature>
<dbReference type="Pfam" id="PF01509">
    <property type="entry name" value="TruB_N"/>
    <property type="match status" value="1"/>
</dbReference>
<evidence type="ECO:0000259" key="6">
    <source>
        <dbReference type="Pfam" id="PF01509"/>
    </source>
</evidence>
<feature type="domain" description="Pseudouridine synthase II N-terminal" evidence="6">
    <location>
        <begin position="23"/>
        <end position="176"/>
    </location>
</feature>
<dbReference type="EMBL" id="JARPTC010000013">
    <property type="protein sequence ID" value="MDO7787488.1"/>
    <property type="molecule type" value="Genomic_DNA"/>
</dbReference>
<proteinExistence type="inferred from homology"/>
<dbReference type="PANTHER" id="PTHR13767">
    <property type="entry name" value="TRNA-PSEUDOURIDINE SYNTHASE"/>
    <property type="match status" value="1"/>
</dbReference>
<evidence type="ECO:0000313" key="8">
    <source>
        <dbReference type="EMBL" id="MDO7787488.1"/>
    </source>
</evidence>
<reference evidence="8" key="1">
    <citation type="journal article" date="2023" name="J. Hazard. Mater.">
        <title>Anaerobic biodegradation of pyrene and benzo[a]pyrene by a new sulfate-reducing Desulforamulus aquiferis strain DSA.</title>
        <authorList>
            <person name="Zhang Z."/>
            <person name="Sun J."/>
            <person name="Gong X."/>
            <person name="Wang C."/>
            <person name="Wang H."/>
        </authorList>
    </citation>
    <scope>NUCLEOTIDE SEQUENCE</scope>
    <source>
        <strain evidence="8">DSA</strain>
    </source>
</reference>
<evidence type="ECO:0000256" key="3">
    <source>
        <dbReference type="ARBA" id="ARBA00022694"/>
    </source>
</evidence>
<dbReference type="EC" id="5.4.99.25" evidence="5"/>
<dbReference type="PANTHER" id="PTHR13767:SF2">
    <property type="entry name" value="PSEUDOURIDYLATE SYNTHASE TRUB1"/>
    <property type="match status" value="1"/>
</dbReference>
<gene>
    <name evidence="5 8" type="primary">truB</name>
    <name evidence="8" type="ORF">P6N53_09680</name>
</gene>
<dbReference type="GO" id="GO:0160148">
    <property type="term" value="F:tRNA pseudouridine(55) synthase activity"/>
    <property type="evidence" value="ECO:0007669"/>
    <property type="project" value="UniProtKB-EC"/>
</dbReference>
<organism evidence="8 9">
    <name type="scientific">Desulforamulus aquiferis</name>
    <dbReference type="NCBI Taxonomy" id="1397668"/>
    <lineage>
        <taxon>Bacteria</taxon>
        <taxon>Bacillati</taxon>
        <taxon>Bacillota</taxon>
        <taxon>Clostridia</taxon>
        <taxon>Eubacteriales</taxon>
        <taxon>Peptococcaceae</taxon>
        <taxon>Desulforamulus</taxon>
    </lineage>
</organism>